<reference evidence="8" key="1">
    <citation type="submission" date="2022-11" db="UniProtKB">
        <authorList>
            <consortium name="EnsemblMetazoa"/>
        </authorList>
    </citation>
    <scope>IDENTIFICATION</scope>
</reference>
<dbReference type="CDD" id="cd06558">
    <property type="entry name" value="crotonase-like"/>
    <property type="match status" value="1"/>
</dbReference>
<dbReference type="PANTHER" id="PTHR11941">
    <property type="entry name" value="ENOYL-COA HYDRATASE-RELATED"/>
    <property type="match status" value="1"/>
</dbReference>
<dbReference type="GO" id="GO:0004300">
    <property type="term" value="F:enoyl-CoA hydratase activity"/>
    <property type="evidence" value="ECO:0007669"/>
    <property type="project" value="UniProtKB-ARBA"/>
</dbReference>
<evidence type="ECO:0000256" key="3">
    <source>
        <dbReference type="ARBA" id="ARBA00022946"/>
    </source>
</evidence>
<evidence type="ECO:0000313" key="8">
    <source>
        <dbReference type="EnsemblMetazoa" id="XP_038049376.1"/>
    </source>
</evidence>
<dbReference type="Gene3D" id="1.10.12.10">
    <property type="entry name" value="Lyase 2-enoyl-coa Hydratase, Chain A, domain 2"/>
    <property type="match status" value="1"/>
</dbReference>
<evidence type="ECO:0008006" key="10">
    <source>
        <dbReference type="Google" id="ProtNLM"/>
    </source>
</evidence>
<dbReference type="Gene3D" id="3.90.226.10">
    <property type="entry name" value="2-enoyl-CoA Hydratase, Chain A, domain 1"/>
    <property type="match status" value="1"/>
</dbReference>
<comment type="similarity">
    <text evidence="2 7">Belongs to the enoyl-CoA hydratase/isomerase family.</text>
</comment>
<evidence type="ECO:0000313" key="9">
    <source>
        <dbReference type="Proteomes" id="UP000887568"/>
    </source>
</evidence>
<sequence>MARFVRRSARSLLYFNKTENGVKHLPVFGRCFASSGGDSPDDLRVRYLEGEYLGVVVLAFNRPEAKNSFSRNILELLKDAVSTITYDKNARVVILKSDVPGIFSAGADLKERVKMKPSEVGPFVSSARRLISDIGDMPMPVIAALDGVALGGGLELALSCDFRLAASTAKMGLVETRLAIIPGGGGTQRLARLINPAKAKELIFTARVFDGAEAERLGVVNRAVEQNEKGEAAYEAALELAKEIIPQGPVAVRMAKKAINRGLEVDLASGLEYEMAYYAQVIPTKDRAEGLTAFREKRTPNYTGE</sequence>
<dbReference type="Pfam" id="PF00378">
    <property type="entry name" value="ECH_1"/>
    <property type="match status" value="1"/>
</dbReference>
<dbReference type="GO" id="GO:0003723">
    <property type="term" value="F:RNA binding"/>
    <property type="evidence" value="ECO:0007669"/>
    <property type="project" value="UniProtKB-ARBA"/>
</dbReference>
<keyword evidence="4" id="KW-0007">Acetylation</keyword>
<keyword evidence="6" id="KW-0456">Lyase</keyword>
<evidence type="ECO:0000256" key="5">
    <source>
        <dbReference type="ARBA" id="ARBA00023128"/>
    </source>
</evidence>
<dbReference type="Proteomes" id="UP000887568">
    <property type="component" value="Unplaced"/>
</dbReference>
<dbReference type="CTD" id="549"/>
<name>A0A913ZE91_PATMI</name>
<dbReference type="GeneID" id="119722998"/>
<evidence type="ECO:0000256" key="2">
    <source>
        <dbReference type="ARBA" id="ARBA00005254"/>
    </source>
</evidence>
<dbReference type="InterPro" id="IPR001753">
    <property type="entry name" value="Enoyl-CoA_hydra/iso"/>
</dbReference>
<dbReference type="RefSeq" id="XP_038049376.1">
    <property type="nucleotide sequence ID" value="XM_038193448.1"/>
</dbReference>
<accession>A0A913ZE91</accession>
<dbReference type="InterPro" id="IPR029045">
    <property type="entry name" value="ClpP/crotonase-like_dom_sf"/>
</dbReference>
<dbReference type="InterPro" id="IPR018376">
    <property type="entry name" value="Enoyl-CoA_hyd/isom_CS"/>
</dbReference>
<comment type="subcellular location">
    <subcellularLocation>
        <location evidence="1">Mitochondrion</location>
    </subcellularLocation>
</comment>
<evidence type="ECO:0000256" key="6">
    <source>
        <dbReference type="ARBA" id="ARBA00023239"/>
    </source>
</evidence>
<evidence type="ECO:0000256" key="7">
    <source>
        <dbReference type="RuleBase" id="RU003707"/>
    </source>
</evidence>
<evidence type="ECO:0000256" key="4">
    <source>
        <dbReference type="ARBA" id="ARBA00022990"/>
    </source>
</evidence>
<dbReference type="AlphaFoldDB" id="A0A913ZE91"/>
<dbReference type="EnsemblMetazoa" id="XM_038193448.1">
    <property type="protein sequence ID" value="XP_038049376.1"/>
    <property type="gene ID" value="LOC119722998"/>
</dbReference>
<keyword evidence="9" id="KW-1185">Reference proteome</keyword>
<dbReference type="InterPro" id="IPR014748">
    <property type="entry name" value="Enoyl-CoA_hydra_C"/>
</dbReference>
<keyword evidence="3" id="KW-0809">Transit peptide</keyword>
<dbReference type="PANTHER" id="PTHR11941:SF171">
    <property type="entry name" value="SD19268P"/>
    <property type="match status" value="1"/>
</dbReference>
<dbReference type="GO" id="GO:0006635">
    <property type="term" value="P:fatty acid beta-oxidation"/>
    <property type="evidence" value="ECO:0007669"/>
    <property type="project" value="TreeGrafter"/>
</dbReference>
<dbReference type="OMA" id="YEQAHAW"/>
<protein>
    <recommendedName>
        <fullName evidence="10">Methylglutaconyl-CoA hydratase</fullName>
    </recommendedName>
</protein>
<dbReference type="OrthoDB" id="410701at2759"/>
<keyword evidence="5" id="KW-0496">Mitochondrion</keyword>
<dbReference type="SUPFAM" id="SSF52096">
    <property type="entry name" value="ClpP/crotonase"/>
    <property type="match status" value="1"/>
</dbReference>
<dbReference type="FunFam" id="3.90.226.10:FF:000022">
    <property type="entry name" value="methylglutaconyl-CoA hydratase, mitochondrial isoform X1"/>
    <property type="match status" value="1"/>
</dbReference>
<dbReference type="PROSITE" id="PS00166">
    <property type="entry name" value="ENOYL_COA_HYDRATASE"/>
    <property type="match status" value="1"/>
</dbReference>
<organism evidence="8 9">
    <name type="scientific">Patiria miniata</name>
    <name type="common">Bat star</name>
    <name type="synonym">Asterina miniata</name>
    <dbReference type="NCBI Taxonomy" id="46514"/>
    <lineage>
        <taxon>Eukaryota</taxon>
        <taxon>Metazoa</taxon>
        <taxon>Echinodermata</taxon>
        <taxon>Eleutherozoa</taxon>
        <taxon>Asterozoa</taxon>
        <taxon>Asteroidea</taxon>
        <taxon>Valvatacea</taxon>
        <taxon>Valvatida</taxon>
        <taxon>Asterinidae</taxon>
        <taxon>Patiria</taxon>
    </lineage>
</organism>
<dbReference type="FunFam" id="1.10.12.10:FF:000001">
    <property type="entry name" value="Probable enoyl-CoA hydratase, mitochondrial"/>
    <property type="match status" value="1"/>
</dbReference>
<dbReference type="GO" id="GO:0005739">
    <property type="term" value="C:mitochondrion"/>
    <property type="evidence" value="ECO:0007669"/>
    <property type="project" value="UniProtKB-SubCell"/>
</dbReference>
<evidence type="ECO:0000256" key="1">
    <source>
        <dbReference type="ARBA" id="ARBA00004173"/>
    </source>
</evidence>
<proteinExistence type="inferred from homology"/>